<evidence type="ECO:0008006" key="2">
    <source>
        <dbReference type="Google" id="ProtNLM"/>
    </source>
</evidence>
<dbReference type="PANTHER" id="PTHR40393:SF2">
    <property type="entry name" value="ALPHA-AMINOADIPATE_GLUTAMATE CARRIER PROTEIN LYSW"/>
    <property type="match status" value="1"/>
</dbReference>
<dbReference type="Gene3D" id="2.20.28.160">
    <property type="match status" value="1"/>
</dbReference>
<dbReference type="EMBL" id="KF900464">
    <property type="protein sequence ID" value="AIE95895.1"/>
    <property type="molecule type" value="Genomic_DNA"/>
</dbReference>
<dbReference type="AlphaFoldDB" id="A0A075FW28"/>
<dbReference type="Pfam" id="PF21344">
    <property type="entry name" value="Zn_ribbon_LysW"/>
    <property type="match status" value="1"/>
</dbReference>
<sequence length="46" mass="4941">MKILDDVVVGEIISCPDCGNEFEVSKIDSNNVTLSPAESVGEDWGE</sequence>
<protein>
    <recommendedName>
        <fullName evidence="2">Alpha-aminoadipate carrier protein (LysW)</fullName>
    </recommendedName>
</protein>
<dbReference type="PANTHER" id="PTHR40393">
    <property type="entry name" value="LYSINE BIOSYNTHESIS PROTEIN-RELATED-RELATED"/>
    <property type="match status" value="1"/>
</dbReference>
<proteinExistence type="predicted"/>
<evidence type="ECO:0000313" key="1">
    <source>
        <dbReference type="EMBL" id="AIE95895.1"/>
    </source>
</evidence>
<organism evidence="1">
    <name type="scientific">uncultured marine thaumarchaeote AD1000_71_A04</name>
    <dbReference type="NCBI Taxonomy" id="1455935"/>
    <lineage>
        <taxon>Archaea</taxon>
        <taxon>Nitrososphaerota</taxon>
        <taxon>environmental samples</taxon>
    </lineage>
</organism>
<dbReference type="InterPro" id="IPR005906">
    <property type="entry name" value="LysW"/>
</dbReference>
<name>A0A075FW28_9ARCH</name>
<accession>A0A075FW28</accession>
<reference evidence="1" key="1">
    <citation type="journal article" date="2014" name="Genome Biol. Evol.">
        <title>Pangenome evidence for extensive interdomain horizontal transfer affecting lineage core and shell genes in uncultured planktonic thaumarchaeota and euryarchaeota.</title>
        <authorList>
            <person name="Deschamps P."/>
            <person name="Zivanovic Y."/>
            <person name="Moreira D."/>
            <person name="Rodriguez-Valera F."/>
            <person name="Lopez-Garcia P."/>
        </authorList>
    </citation>
    <scope>NUCLEOTIDE SEQUENCE</scope>
</reference>